<evidence type="ECO:0008006" key="7">
    <source>
        <dbReference type="Google" id="ProtNLM"/>
    </source>
</evidence>
<dbReference type="Proteomes" id="UP000190648">
    <property type="component" value="Unassembled WGS sequence"/>
</dbReference>
<feature type="compositionally biased region" description="Acidic residues" evidence="4">
    <location>
        <begin position="85"/>
        <end position="96"/>
    </location>
</feature>
<dbReference type="STRING" id="372326.A0A1V4KXN9"/>
<gene>
    <name evidence="5" type="ORF">AV530_013175</name>
</gene>
<comment type="caution">
    <text evidence="5">The sequence shown here is derived from an EMBL/GenBank/DDBJ whole genome shotgun (WGS) entry which is preliminary data.</text>
</comment>
<feature type="region of interest" description="Disordered" evidence="4">
    <location>
        <begin position="136"/>
        <end position="158"/>
    </location>
</feature>
<dbReference type="OrthoDB" id="6257037at2759"/>
<keyword evidence="2" id="KW-0804">Transcription</keyword>
<evidence type="ECO:0000313" key="5">
    <source>
        <dbReference type="EMBL" id="OPJ89234.1"/>
    </source>
</evidence>
<proteinExistence type="predicted"/>
<dbReference type="PANTHER" id="PTHR16088:SF3">
    <property type="entry name" value="GON-4-LIKE PROTEIN"/>
    <property type="match status" value="1"/>
</dbReference>
<feature type="compositionally biased region" description="Polar residues" evidence="4">
    <location>
        <begin position="98"/>
        <end position="107"/>
    </location>
</feature>
<dbReference type="AlphaFoldDB" id="A0A1V4KXN9"/>
<sequence length="191" mass="22597">MYDPNTADDEDWKRWLGGLMNDDVENEDEADDDDDPEYNFLEDLDEPDTEDFRNDRAVRITKKEVNELMEELFETFQDEMGFSNMEDEGPEDEDNVTESRPNFNTPQALRFEEPLANLLNEQHRTVKEQLEQLRMKKSALKPPQEMEKSKPASEKPLQSLVLDPAQRRRLQQQMQQHVQLLTQIHLLARYV</sequence>
<feature type="compositionally biased region" description="Acidic residues" evidence="4">
    <location>
        <begin position="22"/>
        <end position="49"/>
    </location>
</feature>
<dbReference type="EMBL" id="LSYS01001299">
    <property type="protein sequence ID" value="OPJ89234.1"/>
    <property type="molecule type" value="Genomic_DNA"/>
</dbReference>
<keyword evidence="3" id="KW-0539">Nucleus</keyword>
<evidence type="ECO:0000256" key="4">
    <source>
        <dbReference type="SAM" id="MobiDB-lite"/>
    </source>
</evidence>
<feature type="compositionally biased region" description="Acidic residues" evidence="4">
    <location>
        <begin position="1"/>
        <end position="10"/>
    </location>
</feature>
<protein>
    <recommendedName>
        <fullName evidence="7">GON-4-like protein</fullName>
    </recommendedName>
</protein>
<organism evidence="5 6">
    <name type="scientific">Patagioenas fasciata monilis</name>
    <dbReference type="NCBI Taxonomy" id="372326"/>
    <lineage>
        <taxon>Eukaryota</taxon>
        <taxon>Metazoa</taxon>
        <taxon>Chordata</taxon>
        <taxon>Craniata</taxon>
        <taxon>Vertebrata</taxon>
        <taxon>Euteleostomi</taxon>
        <taxon>Archelosauria</taxon>
        <taxon>Archosauria</taxon>
        <taxon>Dinosauria</taxon>
        <taxon>Saurischia</taxon>
        <taxon>Theropoda</taxon>
        <taxon>Coelurosauria</taxon>
        <taxon>Aves</taxon>
        <taxon>Neognathae</taxon>
        <taxon>Neoaves</taxon>
        <taxon>Columbimorphae</taxon>
        <taxon>Columbiformes</taxon>
        <taxon>Columbidae</taxon>
        <taxon>Patagioenas</taxon>
    </lineage>
</organism>
<feature type="region of interest" description="Disordered" evidence="4">
    <location>
        <begin position="78"/>
        <end position="107"/>
    </location>
</feature>
<evidence type="ECO:0000256" key="2">
    <source>
        <dbReference type="ARBA" id="ARBA00023163"/>
    </source>
</evidence>
<name>A0A1V4KXN9_PATFA</name>
<feature type="compositionally biased region" description="Basic and acidic residues" evidence="4">
    <location>
        <begin position="144"/>
        <end position="153"/>
    </location>
</feature>
<accession>A0A1V4KXN9</accession>
<dbReference type="GO" id="GO:0006355">
    <property type="term" value="P:regulation of DNA-templated transcription"/>
    <property type="evidence" value="ECO:0007669"/>
    <property type="project" value="TreeGrafter"/>
</dbReference>
<dbReference type="PANTHER" id="PTHR16088">
    <property type="entry name" value="YY1 ASSOCIATED PROTEIN-RELATED"/>
    <property type="match status" value="1"/>
</dbReference>
<feature type="region of interest" description="Disordered" evidence="4">
    <location>
        <begin position="1"/>
        <end position="55"/>
    </location>
</feature>
<evidence type="ECO:0000313" key="6">
    <source>
        <dbReference type="Proteomes" id="UP000190648"/>
    </source>
</evidence>
<keyword evidence="6" id="KW-1185">Reference proteome</keyword>
<dbReference type="InterPro" id="IPR052435">
    <property type="entry name" value="YY1-Transcr_Regul"/>
</dbReference>
<reference evidence="5 6" key="1">
    <citation type="submission" date="2016-02" db="EMBL/GenBank/DDBJ databases">
        <title>Band-tailed pigeon sequencing and assembly.</title>
        <authorList>
            <person name="Soares A.E."/>
            <person name="Novak B.J."/>
            <person name="Rice E.S."/>
            <person name="O'Connell B."/>
            <person name="Chang D."/>
            <person name="Weber S."/>
            <person name="Shapiro B."/>
        </authorList>
    </citation>
    <scope>NUCLEOTIDE SEQUENCE [LARGE SCALE GENOMIC DNA]</scope>
    <source>
        <strain evidence="5">BTP2013</strain>
        <tissue evidence="5">Blood</tissue>
    </source>
</reference>
<evidence type="ECO:0000256" key="3">
    <source>
        <dbReference type="ARBA" id="ARBA00023242"/>
    </source>
</evidence>
<dbReference type="GO" id="GO:0005634">
    <property type="term" value="C:nucleus"/>
    <property type="evidence" value="ECO:0007669"/>
    <property type="project" value="TreeGrafter"/>
</dbReference>
<keyword evidence="1" id="KW-0805">Transcription regulation</keyword>
<dbReference type="GO" id="GO:0003712">
    <property type="term" value="F:transcription coregulator activity"/>
    <property type="evidence" value="ECO:0007669"/>
    <property type="project" value="TreeGrafter"/>
</dbReference>
<evidence type="ECO:0000256" key="1">
    <source>
        <dbReference type="ARBA" id="ARBA00023015"/>
    </source>
</evidence>